<feature type="transmembrane region" description="Helical" evidence="1">
    <location>
        <begin position="12"/>
        <end position="34"/>
    </location>
</feature>
<feature type="domain" description="PASTA" evidence="2">
    <location>
        <begin position="109"/>
        <end position="179"/>
    </location>
</feature>
<feature type="domain" description="PASTA" evidence="2">
    <location>
        <begin position="41"/>
        <end position="107"/>
    </location>
</feature>
<gene>
    <name evidence="3" type="ORF">IAB08_01785</name>
</gene>
<sequence length="222" mass="24686">MSFFSYMRTADFWKQIGLIIVAGVLVVTIVMWSLKLFTRHGEEIKVTDIRGMKMDQLAPYTEEFGFQFVVRDSVYSPEIEAGTIISQSPLPGSVVKRDRTFYLVVAAALPPSVQMPNLVDLSIRQAASLLETYGLQVGQQIPVPSIAQGAVIRQLYQGEEIEPGTLIRRGELIDLEVGDGGGEQPVIQDSTLVDSLSMDAEYMEEPMLIEESAEPDWAVEER</sequence>
<evidence type="ECO:0000259" key="2">
    <source>
        <dbReference type="PROSITE" id="PS51178"/>
    </source>
</evidence>
<evidence type="ECO:0000256" key="1">
    <source>
        <dbReference type="SAM" id="Phobius"/>
    </source>
</evidence>
<reference evidence="3" key="1">
    <citation type="submission" date="2020-10" db="EMBL/GenBank/DDBJ databases">
        <authorList>
            <person name="Gilroy R."/>
        </authorList>
    </citation>
    <scope>NUCLEOTIDE SEQUENCE</scope>
    <source>
        <strain evidence="3">2889</strain>
    </source>
</reference>
<dbReference type="Proteomes" id="UP000823612">
    <property type="component" value="Unassembled WGS sequence"/>
</dbReference>
<accession>A0A9D9DTV1</accession>
<dbReference type="SMART" id="SM00740">
    <property type="entry name" value="PASTA"/>
    <property type="match status" value="2"/>
</dbReference>
<organism evidence="3 4">
    <name type="scientific">Candidatus Pullibacteroides excrementavium</name>
    <dbReference type="NCBI Taxonomy" id="2840905"/>
    <lineage>
        <taxon>Bacteria</taxon>
        <taxon>Pseudomonadati</taxon>
        <taxon>Bacteroidota</taxon>
        <taxon>Bacteroidia</taxon>
        <taxon>Bacteroidales</taxon>
        <taxon>Candidatus Pullibacteroides</taxon>
    </lineage>
</organism>
<dbReference type="AlphaFoldDB" id="A0A9D9DTV1"/>
<dbReference type="Pfam" id="PF03793">
    <property type="entry name" value="PASTA"/>
    <property type="match status" value="2"/>
</dbReference>
<dbReference type="PROSITE" id="PS51178">
    <property type="entry name" value="PASTA"/>
    <property type="match status" value="2"/>
</dbReference>
<proteinExistence type="predicted"/>
<dbReference type="CDD" id="cd06577">
    <property type="entry name" value="PASTA_pknB"/>
    <property type="match status" value="2"/>
</dbReference>
<keyword evidence="1" id="KW-1133">Transmembrane helix</keyword>
<name>A0A9D9DTV1_9BACT</name>
<comment type="caution">
    <text evidence="3">The sequence shown here is derived from an EMBL/GenBank/DDBJ whole genome shotgun (WGS) entry which is preliminary data.</text>
</comment>
<dbReference type="EMBL" id="JADIMZ010000026">
    <property type="protein sequence ID" value="MBO8432010.1"/>
    <property type="molecule type" value="Genomic_DNA"/>
</dbReference>
<reference evidence="3" key="2">
    <citation type="journal article" date="2021" name="PeerJ">
        <title>Extensive microbial diversity within the chicken gut microbiome revealed by metagenomics and culture.</title>
        <authorList>
            <person name="Gilroy R."/>
            <person name="Ravi A."/>
            <person name="Getino M."/>
            <person name="Pursley I."/>
            <person name="Horton D.L."/>
            <person name="Alikhan N.F."/>
            <person name="Baker D."/>
            <person name="Gharbi K."/>
            <person name="Hall N."/>
            <person name="Watson M."/>
            <person name="Adriaenssens E.M."/>
            <person name="Foster-Nyarko E."/>
            <person name="Jarju S."/>
            <person name="Secka A."/>
            <person name="Antonio M."/>
            <person name="Oren A."/>
            <person name="Chaudhuri R.R."/>
            <person name="La Ragione R."/>
            <person name="Hildebrand F."/>
            <person name="Pallen M.J."/>
        </authorList>
    </citation>
    <scope>NUCLEOTIDE SEQUENCE</scope>
    <source>
        <strain evidence="3">2889</strain>
    </source>
</reference>
<keyword evidence="1" id="KW-0812">Transmembrane</keyword>
<evidence type="ECO:0000313" key="4">
    <source>
        <dbReference type="Proteomes" id="UP000823612"/>
    </source>
</evidence>
<evidence type="ECO:0000313" key="3">
    <source>
        <dbReference type="EMBL" id="MBO8432010.1"/>
    </source>
</evidence>
<dbReference type="Gene3D" id="3.30.10.20">
    <property type="match status" value="2"/>
</dbReference>
<keyword evidence="1" id="KW-0472">Membrane</keyword>
<dbReference type="InterPro" id="IPR005543">
    <property type="entry name" value="PASTA_dom"/>
</dbReference>
<protein>
    <submittedName>
        <fullName evidence="3">PASTA domain-containing protein</fullName>
    </submittedName>
</protein>